<evidence type="ECO:0000313" key="3">
    <source>
        <dbReference type="Proteomes" id="UP000759131"/>
    </source>
</evidence>
<evidence type="ECO:0000313" key="2">
    <source>
        <dbReference type="EMBL" id="CAD7640193.1"/>
    </source>
</evidence>
<gene>
    <name evidence="2" type="ORF">OSB1V03_LOCUS18092</name>
</gene>
<proteinExistence type="predicted"/>
<organism evidence="2">
    <name type="scientific">Medioppia subpectinata</name>
    <dbReference type="NCBI Taxonomy" id="1979941"/>
    <lineage>
        <taxon>Eukaryota</taxon>
        <taxon>Metazoa</taxon>
        <taxon>Ecdysozoa</taxon>
        <taxon>Arthropoda</taxon>
        <taxon>Chelicerata</taxon>
        <taxon>Arachnida</taxon>
        <taxon>Acari</taxon>
        <taxon>Acariformes</taxon>
        <taxon>Sarcoptiformes</taxon>
        <taxon>Oribatida</taxon>
        <taxon>Brachypylina</taxon>
        <taxon>Oppioidea</taxon>
        <taxon>Oppiidae</taxon>
        <taxon>Medioppia</taxon>
    </lineage>
</organism>
<feature type="non-terminal residue" evidence="2">
    <location>
        <position position="263"/>
    </location>
</feature>
<keyword evidence="3" id="KW-1185">Reference proteome</keyword>
<feature type="non-terminal residue" evidence="2">
    <location>
        <position position="1"/>
    </location>
</feature>
<sequence length="263" mass="29457">EAEGEGVRRGASGLCPPSGEPEYDSSGRSFLCMNTYHFSYSLVVVVSSLSTYTTVCQLSNPQTIIAANNGITNEIKSQKSSWNIRGSPKATTNTAINRSDGIRRKGSDRFIHKILDNTAGGEHRVTSPGIAGDINSINSDLVNGSAQTSSQDNSNIHSNRNNETKGLRRMKGMSYSVTDLRQLSDKKDFDWLEVSDDFQQEIKDRRHEMYIAEIEMDSYHHLGSTLRIENVRQMNERGVIRKPLVCNTIVNKRCLKVWPIIWT</sequence>
<dbReference type="Proteomes" id="UP000759131">
    <property type="component" value="Unassembled WGS sequence"/>
</dbReference>
<feature type="region of interest" description="Disordered" evidence="1">
    <location>
        <begin position="1"/>
        <end position="21"/>
    </location>
</feature>
<dbReference type="EMBL" id="OC877715">
    <property type="protein sequence ID" value="CAD7640193.1"/>
    <property type="molecule type" value="Genomic_DNA"/>
</dbReference>
<feature type="compositionally biased region" description="Polar residues" evidence="1">
    <location>
        <begin position="141"/>
        <end position="159"/>
    </location>
</feature>
<dbReference type="EMBL" id="CAJPIZ010023140">
    <property type="protein sequence ID" value="CAG2118140.1"/>
    <property type="molecule type" value="Genomic_DNA"/>
</dbReference>
<evidence type="ECO:0000256" key="1">
    <source>
        <dbReference type="SAM" id="MobiDB-lite"/>
    </source>
</evidence>
<reference evidence="2" key="1">
    <citation type="submission" date="2020-11" db="EMBL/GenBank/DDBJ databases">
        <authorList>
            <person name="Tran Van P."/>
        </authorList>
    </citation>
    <scope>NUCLEOTIDE SEQUENCE</scope>
</reference>
<dbReference type="OrthoDB" id="10613708at2759"/>
<accession>A0A7R9LEH4</accession>
<name>A0A7R9LEH4_9ACAR</name>
<protein>
    <submittedName>
        <fullName evidence="2">Uncharacterized protein</fullName>
    </submittedName>
</protein>
<feature type="region of interest" description="Disordered" evidence="1">
    <location>
        <begin position="141"/>
        <end position="170"/>
    </location>
</feature>
<dbReference type="AlphaFoldDB" id="A0A7R9LEH4"/>